<dbReference type="GO" id="GO:0008270">
    <property type="term" value="F:zinc ion binding"/>
    <property type="evidence" value="ECO:0007669"/>
    <property type="project" value="UniProtKB-KW"/>
</dbReference>
<gene>
    <name evidence="5" type="ORF">CGI_10016801</name>
</gene>
<dbReference type="InterPro" id="IPR001214">
    <property type="entry name" value="SET_dom"/>
</dbReference>
<dbReference type="PROSITE" id="PS00028">
    <property type="entry name" value="ZINC_FINGER_C2H2_1"/>
    <property type="match status" value="3"/>
</dbReference>
<accession>K1QVQ0</accession>
<dbReference type="FunFam" id="3.30.160.60:FF:000526">
    <property type="entry name" value="PR domain zinc finger protein 12"/>
    <property type="match status" value="1"/>
</dbReference>
<organism evidence="5">
    <name type="scientific">Magallana gigas</name>
    <name type="common">Pacific oyster</name>
    <name type="synonym">Crassostrea gigas</name>
    <dbReference type="NCBI Taxonomy" id="29159"/>
    <lineage>
        <taxon>Eukaryota</taxon>
        <taxon>Metazoa</taxon>
        <taxon>Spiralia</taxon>
        <taxon>Lophotrochozoa</taxon>
        <taxon>Mollusca</taxon>
        <taxon>Bivalvia</taxon>
        <taxon>Autobranchia</taxon>
        <taxon>Pteriomorphia</taxon>
        <taxon>Ostreida</taxon>
        <taxon>Ostreoidea</taxon>
        <taxon>Ostreidae</taxon>
        <taxon>Magallana</taxon>
    </lineage>
</organism>
<dbReference type="InterPro" id="IPR013087">
    <property type="entry name" value="Znf_C2H2_type"/>
</dbReference>
<dbReference type="PROSITE" id="PS50280">
    <property type="entry name" value="SET"/>
    <property type="match status" value="1"/>
</dbReference>
<dbReference type="FunFam" id="3.30.160.60:FF:000501">
    <property type="entry name" value="PR domain zinc finger protein 12"/>
    <property type="match status" value="1"/>
</dbReference>
<dbReference type="PANTHER" id="PTHR14196:SF12">
    <property type="entry name" value="ZINC FINGER PROTEIN 208-LIKE"/>
    <property type="match status" value="1"/>
</dbReference>
<dbReference type="SMART" id="SM00355">
    <property type="entry name" value="ZnF_C2H2"/>
    <property type="match status" value="3"/>
</dbReference>
<dbReference type="InterPro" id="IPR046341">
    <property type="entry name" value="SET_dom_sf"/>
</dbReference>
<dbReference type="GO" id="GO:0000981">
    <property type="term" value="F:DNA-binding transcription factor activity, RNA polymerase II-specific"/>
    <property type="evidence" value="ECO:0007669"/>
    <property type="project" value="TreeGrafter"/>
</dbReference>
<evidence type="ECO:0000256" key="1">
    <source>
        <dbReference type="ARBA" id="ARBA00022723"/>
    </source>
</evidence>
<dbReference type="InParanoid" id="K1QVQ0"/>
<keyword evidence="1" id="KW-0479">Metal-binding</keyword>
<evidence type="ECO:0000256" key="3">
    <source>
        <dbReference type="ARBA" id="ARBA00022771"/>
    </source>
</evidence>
<sequence>MTSPRADFVTSLSLCIGDIVLLASSGWDINTPLLVTLSADCGTRYIRAICVPRRDQSLLDKSLRLRFDLIVFDDRGEVIYFVDGGSDSHPTSWLSCVQCARTDREQNLEITQTNTHIFYRAMKDIPPEEELLVWYGQNSVYHMGLPLTSHNTGEVDRNKVPLPCQPSAADHVDKLRCVLCRRAFNSRSNLRSHMRIHTMEKPFSCKFCNKCFSQSSTLRNHVRLHTGSDLVPLFHLSLYSYFRFFLYIYHHTINFFLLGERPYKCFVCRCSYSQLAGLRAHQRSARHKPMVTSKQTGHQ</sequence>
<dbReference type="Pfam" id="PF00096">
    <property type="entry name" value="zf-C2H2"/>
    <property type="match status" value="2"/>
</dbReference>
<evidence type="ECO:0000313" key="5">
    <source>
        <dbReference type="EMBL" id="EKC35319.1"/>
    </source>
</evidence>
<protein>
    <submittedName>
        <fullName evidence="5">PR domain zinc finger protein 12</fullName>
    </submittedName>
</protein>
<dbReference type="PANTHER" id="PTHR14196">
    <property type="entry name" value="ODD-SKIPPED - RELATED"/>
    <property type="match status" value="1"/>
</dbReference>
<dbReference type="AlphaFoldDB" id="K1QVQ0"/>
<evidence type="ECO:0000256" key="2">
    <source>
        <dbReference type="ARBA" id="ARBA00022737"/>
    </source>
</evidence>
<keyword evidence="4" id="KW-0862">Zinc</keyword>
<dbReference type="GO" id="GO:0005634">
    <property type="term" value="C:nucleus"/>
    <property type="evidence" value="ECO:0007669"/>
    <property type="project" value="TreeGrafter"/>
</dbReference>
<dbReference type="Gene3D" id="2.170.270.10">
    <property type="entry name" value="SET domain"/>
    <property type="match status" value="1"/>
</dbReference>
<proteinExistence type="predicted"/>
<keyword evidence="2" id="KW-0677">Repeat</keyword>
<dbReference type="FunFam" id="3.30.160.60:FF:000446">
    <property type="entry name" value="Zinc finger protein"/>
    <property type="match status" value="1"/>
</dbReference>
<reference evidence="5" key="1">
    <citation type="journal article" date="2012" name="Nature">
        <title>The oyster genome reveals stress adaptation and complexity of shell formation.</title>
        <authorList>
            <person name="Zhang G."/>
            <person name="Fang X."/>
            <person name="Guo X."/>
            <person name="Li L."/>
            <person name="Luo R."/>
            <person name="Xu F."/>
            <person name="Yang P."/>
            <person name="Zhang L."/>
            <person name="Wang X."/>
            <person name="Qi H."/>
            <person name="Xiong Z."/>
            <person name="Que H."/>
            <person name="Xie Y."/>
            <person name="Holland P.W."/>
            <person name="Paps J."/>
            <person name="Zhu Y."/>
            <person name="Wu F."/>
            <person name="Chen Y."/>
            <person name="Wang J."/>
            <person name="Peng C."/>
            <person name="Meng J."/>
            <person name="Yang L."/>
            <person name="Liu J."/>
            <person name="Wen B."/>
            <person name="Zhang N."/>
            <person name="Huang Z."/>
            <person name="Zhu Q."/>
            <person name="Feng Y."/>
            <person name="Mount A."/>
            <person name="Hedgecock D."/>
            <person name="Xu Z."/>
            <person name="Liu Y."/>
            <person name="Domazet-Loso T."/>
            <person name="Du Y."/>
            <person name="Sun X."/>
            <person name="Zhang S."/>
            <person name="Liu B."/>
            <person name="Cheng P."/>
            <person name="Jiang X."/>
            <person name="Li J."/>
            <person name="Fan D."/>
            <person name="Wang W."/>
            <person name="Fu W."/>
            <person name="Wang T."/>
            <person name="Wang B."/>
            <person name="Zhang J."/>
            <person name="Peng Z."/>
            <person name="Li Y."/>
            <person name="Li N."/>
            <person name="Wang J."/>
            <person name="Chen M."/>
            <person name="He Y."/>
            <person name="Tan F."/>
            <person name="Song X."/>
            <person name="Zheng Q."/>
            <person name="Huang R."/>
            <person name="Yang H."/>
            <person name="Du X."/>
            <person name="Chen L."/>
            <person name="Yang M."/>
            <person name="Gaffney P.M."/>
            <person name="Wang S."/>
            <person name="Luo L."/>
            <person name="She Z."/>
            <person name="Ming Y."/>
            <person name="Huang W."/>
            <person name="Zhang S."/>
            <person name="Huang B."/>
            <person name="Zhang Y."/>
            <person name="Qu T."/>
            <person name="Ni P."/>
            <person name="Miao G."/>
            <person name="Wang J."/>
            <person name="Wang Q."/>
            <person name="Steinberg C.E."/>
            <person name="Wang H."/>
            <person name="Li N."/>
            <person name="Qian L."/>
            <person name="Zhang G."/>
            <person name="Li Y."/>
            <person name="Yang H."/>
            <person name="Liu X."/>
            <person name="Wang J."/>
            <person name="Yin Y."/>
            <person name="Wang J."/>
        </authorList>
    </citation>
    <scope>NUCLEOTIDE SEQUENCE [LARGE SCALE GENOMIC DNA]</scope>
    <source>
        <strain evidence="5">05x7-T-G4-1.051#20</strain>
    </source>
</reference>
<dbReference type="SUPFAM" id="SSF82199">
    <property type="entry name" value="SET domain"/>
    <property type="match status" value="1"/>
</dbReference>
<dbReference type="PROSITE" id="PS50157">
    <property type="entry name" value="ZINC_FINGER_C2H2_2"/>
    <property type="match status" value="3"/>
</dbReference>
<dbReference type="SUPFAM" id="SSF57667">
    <property type="entry name" value="beta-beta-alpha zinc fingers"/>
    <property type="match status" value="2"/>
</dbReference>
<name>K1QVQ0_MAGGI</name>
<evidence type="ECO:0000256" key="4">
    <source>
        <dbReference type="ARBA" id="ARBA00022833"/>
    </source>
</evidence>
<dbReference type="InterPro" id="IPR050717">
    <property type="entry name" value="C2H2-ZF_Transcription_Reg"/>
</dbReference>
<keyword evidence="3" id="KW-0863">Zinc-finger</keyword>
<dbReference type="GO" id="GO:0000977">
    <property type="term" value="F:RNA polymerase II transcription regulatory region sequence-specific DNA binding"/>
    <property type="evidence" value="ECO:0007669"/>
    <property type="project" value="TreeGrafter"/>
</dbReference>
<dbReference type="InterPro" id="IPR036236">
    <property type="entry name" value="Znf_C2H2_sf"/>
</dbReference>
<dbReference type="Pfam" id="PF21549">
    <property type="entry name" value="PRDM2_PR"/>
    <property type="match status" value="1"/>
</dbReference>
<dbReference type="HOGENOM" id="CLU_931416_0_0_1"/>
<dbReference type="Gene3D" id="3.30.160.60">
    <property type="entry name" value="Classic Zinc Finger"/>
    <property type="match status" value="3"/>
</dbReference>
<dbReference type="EMBL" id="JH817834">
    <property type="protein sequence ID" value="EKC35319.1"/>
    <property type="molecule type" value="Genomic_DNA"/>
</dbReference>